<organism evidence="2">
    <name type="scientific">uncultured Gemmatimonadota bacterium</name>
    <dbReference type="NCBI Taxonomy" id="203437"/>
    <lineage>
        <taxon>Bacteria</taxon>
        <taxon>Pseudomonadati</taxon>
        <taxon>Gemmatimonadota</taxon>
        <taxon>environmental samples</taxon>
    </lineage>
</organism>
<feature type="compositionally biased region" description="Basic residues" evidence="1">
    <location>
        <begin position="166"/>
        <end position="175"/>
    </location>
</feature>
<sequence>EGAGHGGNGRGGKGGGRPPARGGAHRAPAVARRRRRCAPVGVGGGAPRGKRVVGRGGGGGGRGVRRGAPRGRHRGRKPARGRLPGGERRRHAQAGARGPAGGGAPLRVRVVAGRRHGRVRLPSLQVPGGAGGARGGPAGVADRAPRQRLRARRRSGVAAAEDGAHPARHSARGQRRPPLPAGVGGRPGAGAGPGGGAARAGGHRGGPGRPRGHQHARADPADEPHHPAQPGDGAGARVPGQDGYAGHGNAGLRLSHPQRPDHHAAGGQRAAPRRPERADGRLRRHPHAPGRGVGQAGRRAARGAAVGGHGQPSPPALLGRHPGEPHDGRPGVRDGEDAAGLAGARHVDEGGGGAGDGEAHRGGRHPHAFHPPARAHPGALHGNREQHHHHGDAGGASALGRHPLRRRGARAGHHPLRSAQLHAVVGPGGPGGNAHLRQGGPARHLAVRSGLGPHPQRRPRAPERAGRGNHARGQGRRGRGELGGGGGDAVPPRALPPRRGRRAL</sequence>
<reference evidence="2" key="1">
    <citation type="submission" date="2020-02" db="EMBL/GenBank/DDBJ databases">
        <authorList>
            <person name="Meier V. D."/>
        </authorList>
    </citation>
    <scope>NUCLEOTIDE SEQUENCE</scope>
    <source>
        <strain evidence="2">AVDCRST_MAG89</strain>
    </source>
</reference>
<feature type="region of interest" description="Disordered" evidence="1">
    <location>
        <begin position="422"/>
        <end position="504"/>
    </location>
</feature>
<protein>
    <submittedName>
        <fullName evidence="2">UDP-glucose 4-epimerase</fullName>
        <ecNumber evidence="2">5.1.3.2</ecNumber>
    </submittedName>
</protein>
<feature type="non-terminal residue" evidence="2">
    <location>
        <position position="1"/>
    </location>
</feature>
<dbReference type="AlphaFoldDB" id="A0A6J4M5G5"/>
<proteinExistence type="predicted"/>
<dbReference type="EMBL" id="CADCTV010000645">
    <property type="protein sequence ID" value="CAA9350489.1"/>
    <property type="molecule type" value="Genomic_DNA"/>
</dbReference>
<dbReference type="GO" id="GO:0003978">
    <property type="term" value="F:UDP-glucose 4-epimerase activity"/>
    <property type="evidence" value="ECO:0007669"/>
    <property type="project" value="UniProtKB-EC"/>
</dbReference>
<dbReference type="EC" id="5.1.3.2" evidence="2"/>
<feature type="compositionally biased region" description="Basic residues" evidence="1">
    <location>
        <begin position="63"/>
        <end position="80"/>
    </location>
</feature>
<evidence type="ECO:0000256" key="1">
    <source>
        <dbReference type="SAM" id="MobiDB-lite"/>
    </source>
</evidence>
<feature type="compositionally biased region" description="Gly residues" evidence="1">
    <location>
        <begin position="182"/>
        <end position="209"/>
    </location>
</feature>
<feature type="compositionally biased region" description="Basic and acidic residues" evidence="1">
    <location>
        <begin position="216"/>
        <end position="226"/>
    </location>
</feature>
<name>A0A6J4M5G5_9BACT</name>
<keyword evidence="2" id="KW-0413">Isomerase</keyword>
<evidence type="ECO:0000313" key="2">
    <source>
        <dbReference type="EMBL" id="CAA9350489.1"/>
    </source>
</evidence>
<feature type="compositionally biased region" description="Basic residues" evidence="1">
    <location>
        <begin position="467"/>
        <end position="477"/>
    </location>
</feature>
<accession>A0A6J4M5G5</accession>
<feature type="compositionally biased region" description="Gly residues" evidence="1">
    <location>
        <begin position="128"/>
        <end position="138"/>
    </location>
</feature>
<gene>
    <name evidence="2" type="ORF">AVDCRST_MAG89-3101</name>
</gene>
<feature type="compositionally biased region" description="Low complexity" evidence="1">
    <location>
        <begin position="370"/>
        <end position="379"/>
    </location>
</feature>
<feature type="non-terminal residue" evidence="2">
    <location>
        <position position="504"/>
    </location>
</feature>
<feature type="compositionally biased region" description="Low complexity" evidence="1">
    <location>
        <begin position="18"/>
        <end position="30"/>
    </location>
</feature>
<feature type="region of interest" description="Disordered" evidence="1">
    <location>
        <begin position="1"/>
        <end position="400"/>
    </location>
</feature>
<feature type="compositionally biased region" description="Gly residues" evidence="1">
    <location>
        <begin position="1"/>
        <end position="17"/>
    </location>
</feature>
<feature type="compositionally biased region" description="Basic and acidic residues" evidence="1">
    <location>
        <begin position="321"/>
        <end position="336"/>
    </location>
</feature>
<feature type="compositionally biased region" description="Basic residues" evidence="1">
    <location>
        <begin position="146"/>
        <end position="155"/>
    </location>
</feature>